<proteinExistence type="predicted"/>
<dbReference type="EMBL" id="CAJVPM010001996">
    <property type="protein sequence ID" value="CAG8478054.1"/>
    <property type="molecule type" value="Genomic_DNA"/>
</dbReference>
<name>A0ACA9KJV1_9GLOM</name>
<sequence length="78" mass="9196">MSESKLTKNQLLVKIDQLKASLEEQKRENNATKENHVNEVSLYKELIAAKNNEIANLMSMIKKHEKEIERIDNMYKKH</sequence>
<accession>A0ACA9KJV1</accession>
<evidence type="ECO:0000313" key="2">
    <source>
        <dbReference type="Proteomes" id="UP000789860"/>
    </source>
</evidence>
<organism evidence="1 2">
    <name type="scientific">Scutellospora calospora</name>
    <dbReference type="NCBI Taxonomy" id="85575"/>
    <lineage>
        <taxon>Eukaryota</taxon>
        <taxon>Fungi</taxon>
        <taxon>Fungi incertae sedis</taxon>
        <taxon>Mucoromycota</taxon>
        <taxon>Glomeromycotina</taxon>
        <taxon>Glomeromycetes</taxon>
        <taxon>Diversisporales</taxon>
        <taxon>Gigasporaceae</taxon>
        <taxon>Scutellospora</taxon>
    </lineage>
</organism>
<evidence type="ECO:0000313" key="1">
    <source>
        <dbReference type="EMBL" id="CAG8478054.1"/>
    </source>
</evidence>
<protein>
    <submittedName>
        <fullName evidence="1">4556_t:CDS:1</fullName>
    </submittedName>
</protein>
<feature type="non-terminal residue" evidence="1">
    <location>
        <position position="78"/>
    </location>
</feature>
<reference evidence="1" key="1">
    <citation type="submission" date="2021-06" db="EMBL/GenBank/DDBJ databases">
        <authorList>
            <person name="Kallberg Y."/>
            <person name="Tangrot J."/>
            <person name="Rosling A."/>
        </authorList>
    </citation>
    <scope>NUCLEOTIDE SEQUENCE</scope>
    <source>
        <strain evidence="1">AU212A</strain>
    </source>
</reference>
<keyword evidence="2" id="KW-1185">Reference proteome</keyword>
<comment type="caution">
    <text evidence="1">The sequence shown here is derived from an EMBL/GenBank/DDBJ whole genome shotgun (WGS) entry which is preliminary data.</text>
</comment>
<feature type="non-terminal residue" evidence="1">
    <location>
        <position position="1"/>
    </location>
</feature>
<dbReference type="Proteomes" id="UP000789860">
    <property type="component" value="Unassembled WGS sequence"/>
</dbReference>
<gene>
    <name evidence="1" type="ORF">SCALOS_LOCUS2312</name>
</gene>